<keyword evidence="3" id="KW-1185">Reference proteome</keyword>
<dbReference type="Proteomes" id="UP000316093">
    <property type="component" value="Chromosome"/>
</dbReference>
<evidence type="ECO:0000313" key="2">
    <source>
        <dbReference type="EMBL" id="QDE39200.1"/>
    </source>
</evidence>
<accession>A0A4Y5Z1L2</accession>
<feature type="region of interest" description="Disordered" evidence="1">
    <location>
        <begin position="1"/>
        <end position="22"/>
    </location>
</feature>
<dbReference type="KEGG" id="lpy:FIV34_08295"/>
<reference evidence="2 3" key="1">
    <citation type="submission" date="2019-06" db="EMBL/GenBank/DDBJ databases">
        <title>A complete genome sequence for Luteibacter pinisoli MAH-14.</title>
        <authorList>
            <person name="Baltrus D.A."/>
        </authorList>
    </citation>
    <scope>NUCLEOTIDE SEQUENCE [LARGE SCALE GENOMIC DNA]</scope>
    <source>
        <strain evidence="2 3">MAH-14</strain>
    </source>
</reference>
<protein>
    <submittedName>
        <fullName evidence="2">Uncharacterized protein</fullName>
    </submittedName>
</protein>
<gene>
    <name evidence="2" type="ORF">FIV34_08295</name>
</gene>
<evidence type="ECO:0000313" key="3">
    <source>
        <dbReference type="Proteomes" id="UP000316093"/>
    </source>
</evidence>
<sequence length="59" mass="6352">MASRTSLSDHLDTTHAQALPDGCMPGNVAPFVMRYGVDFLVAMQRAAATQDKHPEPEPA</sequence>
<dbReference type="RefSeq" id="WP_139981484.1">
    <property type="nucleotide sequence ID" value="NZ_CP041046.1"/>
</dbReference>
<dbReference type="EMBL" id="CP041046">
    <property type="protein sequence ID" value="QDE39200.1"/>
    <property type="molecule type" value="Genomic_DNA"/>
</dbReference>
<name>A0A4Y5Z1L2_9GAMM</name>
<organism evidence="2 3">
    <name type="scientific">Luteibacter pinisoli</name>
    <dbReference type="NCBI Taxonomy" id="2589080"/>
    <lineage>
        <taxon>Bacteria</taxon>
        <taxon>Pseudomonadati</taxon>
        <taxon>Pseudomonadota</taxon>
        <taxon>Gammaproteobacteria</taxon>
        <taxon>Lysobacterales</taxon>
        <taxon>Rhodanobacteraceae</taxon>
        <taxon>Luteibacter</taxon>
    </lineage>
</organism>
<dbReference type="AlphaFoldDB" id="A0A4Y5Z1L2"/>
<evidence type="ECO:0000256" key="1">
    <source>
        <dbReference type="SAM" id="MobiDB-lite"/>
    </source>
</evidence>
<dbReference type="OrthoDB" id="9941861at2"/>
<proteinExistence type="predicted"/>